<dbReference type="Proteomes" id="UP000729733">
    <property type="component" value="Unassembled WGS sequence"/>
</dbReference>
<dbReference type="AlphaFoldDB" id="A0A964BSQ0"/>
<sequence>MPRLNIHSLSMQISRMFEQGQSFFCSIKVQDWLRERNENPDDYEILFHEKPAPPGSDLIVMQEIELRRKDGKPVEAWLQEDVNSYV</sequence>
<keyword evidence="2" id="KW-1185">Reference proteome</keyword>
<evidence type="ECO:0000313" key="1">
    <source>
        <dbReference type="EMBL" id="MCC0178086.1"/>
    </source>
</evidence>
<reference evidence="1" key="1">
    <citation type="journal article" date="2021" name="Antonie Van Leeuwenhoek">
        <title>Draft genome and description of Waterburya agarophytonicola gen. nov. sp. nov. (Pleurocapsales, Cyanobacteria): a seaweed symbiont.</title>
        <authorList>
            <person name="Bonthond G."/>
            <person name="Shalygin S."/>
            <person name="Bayer T."/>
            <person name="Weinberger F."/>
        </authorList>
    </citation>
    <scope>NUCLEOTIDE SEQUENCE</scope>
    <source>
        <strain evidence="1">KI4</strain>
    </source>
</reference>
<protein>
    <submittedName>
        <fullName evidence="1">Uncharacterized protein</fullName>
    </submittedName>
</protein>
<dbReference type="EMBL" id="JADWDC010000035">
    <property type="protein sequence ID" value="MCC0178086.1"/>
    <property type="molecule type" value="Genomic_DNA"/>
</dbReference>
<gene>
    <name evidence="1" type="ORF">I4641_13960</name>
</gene>
<proteinExistence type="predicted"/>
<accession>A0A964BSQ0</accession>
<comment type="caution">
    <text evidence="1">The sequence shown here is derived from an EMBL/GenBank/DDBJ whole genome shotgun (WGS) entry which is preliminary data.</text>
</comment>
<evidence type="ECO:0000313" key="2">
    <source>
        <dbReference type="Proteomes" id="UP000729733"/>
    </source>
</evidence>
<organism evidence="1 2">
    <name type="scientific">Waterburya agarophytonicola KI4</name>
    <dbReference type="NCBI Taxonomy" id="2874699"/>
    <lineage>
        <taxon>Bacteria</taxon>
        <taxon>Bacillati</taxon>
        <taxon>Cyanobacteriota</taxon>
        <taxon>Cyanophyceae</taxon>
        <taxon>Pleurocapsales</taxon>
        <taxon>Hyellaceae</taxon>
        <taxon>Waterburya</taxon>
        <taxon>Waterburya agarophytonicola</taxon>
    </lineage>
</organism>
<dbReference type="RefSeq" id="WP_229641152.1">
    <property type="nucleotide sequence ID" value="NZ_JADWDC010000035.1"/>
</dbReference>
<name>A0A964BSQ0_9CYAN</name>